<gene>
    <name evidence="8" type="primary">MPUL0C06800</name>
    <name evidence="8" type="ORF">METSCH_C06800</name>
</gene>
<dbReference type="Proteomes" id="UP000292447">
    <property type="component" value="Chromosome III"/>
</dbReference>
<dbReference type="STRING" id="2163413.A0A4P6XRZ3"/>
<sequence length="229" mass="25784">MGNSPSQPKITAQDKAIFQLKRQRDNLKQYLKRINVVIDRQTTLAKQAVEQGKLDKAKIYLRLKKQQQSIVSSTYAQLENLESLIGTIEFKLIEKDVLYGLSQGNEVLKRLNLEMSVEKIDRVMDDLEEEKLKVDEVLDILGLGLTNAEEHEVEDELEALEREVTGKTATQRNAKEGVKSDESKLDLPNVPESAPESAELANLSVPKLDPLDSVREVPEEHTQQDPLAA</sequence>
<dbReference type="AlphaFoldDB" id="A0A4P6XRZ3"/>
<evidence type="ECO:0000256" key="1">
    <source>
        <dbReference type="ARBA" id="ARBA00004608"/>
    </source>
</evidence>
<comment type="subcellular location">
    <subcellularLocation>
        <location evidence="1">Endosome membrane</location>
    </subcellularLocation>
</comment>
<proteinExistence type="inferred from homology"/>
<comment type="similarity">
    <text evidence="2">Belongs to the SNF7 family.</text>
</comment>
<feature type="region of interest" description="Disordered" evidence="7">
    <location>
        <begin position="162"/>
        <end position="229"/>
    </location>
</feature>
<feature type="compositionally biased region" description="Basic and acidic residues" evidence="7">
    <location>
        <begin position="173"/>
        <end position="185"/>
    </location>
</feature>
<evidence type="ECO:0000313" key="8">
    <source>
        <dbReference type="EMBL" id="QBM88701.1"/>
    </source>
</evidence>
<organism evidence="8 9">
    <name type="scientific">Metschnikowia aff. pulcherrima</name>
    <dbReference type="NCBI Taxonomy" id="2163413"/>
    <lineage>
        <taxon>Eukaryota</taxon>
        <taxon>Fungi</taxon>
        <taxon>Dikarya</taxon>
        <taxon>Ascomycota</taxon>
        <taxon>Saccharomycotina</taxon>
        <taxon>Pichiomycetes</taxon>
        <taxon>Metschnikowiaceae</taxon>
        <taxon>Metschnikowia</taxon>
    </lineage>
</organism>
<dbReference type="PANTHER" id="PTHR22761:SF5">
    <property type="entry name" value="CHARGED MULTIVESICULAR BODY PROTEIN 6"/>
    <property type="match status" value="1"/>
</dbReference>
<dbReference type="InterPro" id="IPR005024">
    <property type="entry name" value="Snf7_fam"/>
</dbReference>
<evidence type="ECO:0000256" key="3">
    <source>
        <dbReference type="ARBA" id="ARBA00022448"/>
    </source>
</evidence>
<dbReference type="GO" id="GO:0015031">
    <property type="term" value="P:protein transport"/>
    <property type="evidence" value="ECO:0007669"/>
    <property type="project" value="UniProtKB-KW"/>
</dbReference>
<evidence type="ECO:0000256" key="6">
    <source>
        <dbReference type="ARBA" id="ARBA00023136"/>
    </source>
</evidence>
<dbReference type="EMBL" id="CP034458">
    <property type="protein sequence ID" value="QBM88701.1"/>
    <property type="molecule type" value="Genomic_DNA"/>
</dbReference>
<evidence type="ECO:0000256" key="5">
    <source>
        <dbReference type="ARBA" id="ARBA00022927"/>
    </source>
</evidence>
<dbReference type="Gene3D" id="6.10.140.1230">
    <property type="match status" value="1"/>
</dbReference>
<protein>
    <submittedName>
        <fullName evidence="8">Charged multivesicular body protein 6</fullName>
    </submittedName>
</protein>
<dbReference type="PANTHER" id="PTHR22761">
    <property type="entry name" value="CHARGED MULTIVESICULAR BODY PROTEIN"/>
    <property type="match status" value="1"/>
</dbReference>
<keyword evidence="9" id="KW-1185">Reference proteome</keyword>
<dbReference type="GO" id="GO:0005771">
    <property type="term" value="C:multivesicular body"/>
    <property type="evidence" value="ECO:0007669"/>
    <property type="project" value="TreeGrafter"/>
</dbReference>
<keyword evidence="6" id="KW-0472">Membrane</keyword>
<dbReference type="GO" id="GO:0032511">
    <property type="term" value="P:late endosome to vacuole transport via multivesicular body sorting pathway"/>
    <property type="evidence" value="ECO:0007669"/>
    <property type="project" value="TreeGrafter"/>
</dbReference>
<evidence type="ECO:0000256" key="4">
    <source>
        <dbReference type="ARBA" id="ARBA00022753"/>
    </source>
</evidence>
<dbReference type="Pfam" id="PF03357">
    <property type="entry name" value="Snf7"/>
    <property type="match status" value="1"/>
</dbReference>
<keyword evidence="4" id="KW-0967">Endosome</keyword>
<name>A0A4P6XRZ3_9ASCO</name>
<evidence type="ECO:0000256" key="2">
    <source>
        <dbReference type="ARBA" id="ARBA00006190"/>
    </source>
</evidence>
<accession>A0A4P6XRZ3</accession>
<evidence type="ECO:0000313" key="9">
    <source>
        <dbReference type="Proteomes" id="UP000292447"/>
    </source>
</evidence>
<evidence type="ECO:0000256" key="7">
    <source>
        <dbReference type="SAM" id="MobiDB-lite"/>
    </source>
</evidence>
<feature type="compositionally biased region" description="Basic and acidic residues" evidence="7">
    <location>
        <begin position="209"/>
        <end position="223"/>
    </location>
</feature>
<dbReference type="GO" id="GO:0006900">
    <property type="term" value="P:vesicle budding from membrane"/>
    <property type="evidence" value="ECO:0007669"/>
    <property type="project" value="TreeGrafter"/>
</dbReference>
<keyword evidence="3" id="KW-0813">Transport</keyword>
<dbReference type="GO" id="GO:0000815">
    <property type="term" value="C:ESCRT III complex"/>
    <property type="evidence" value="ECO:0007669"/>
    <property type="project" value="TreeGrafter"/>
</dbReference>
<keyword evidence="5" id="KW-0653">Protein transport</keyword>
<reference evidence="9" key="1">
    <citation type="submission" date="2019-03" db="EMBL/GenBank/DDBJ databases">
        <title>Snf2 controls pulcherriminic acid biosynthesis and connects pigmentation and antifungal activity of the yeast Metschnikowia pulcherrima.</title>
        <authorList>
            <person name="Gore-Lloyd D."/>
            <person name="Sumann I."/>
            <person name="Brachmann A.O."/>
            <person name="Schneeberger K."/>
            <person name="Ortiz-Merino R.A."/>
            <person name="Moreno-Beltran M."/>
            <person name="Schlaefli M."/>
            <person name="Kirner P."/>
            <person name="Santos Kron A."/>
            <person name="Wolfe K.H."/>
            <person name="Piel J."/>
            <person name="Ahrens C.H."/>
            <person name="Henk D."/>
            <person name="Freimoser F.M."/>
        </authorList>
    </citation>
    <scope>NUCLEOTIDE SEQUENCE [LARGE SCALE GENOMIC DNA]</scope>
    <source>
        <strain evidence="9">APC 1.2</strain>
    </source>
</reference>